<name>A0A9Q3BUN3_9BASI</name>
<dbReference type="EMBL" id="AVOT02002686">
    <property type="protein sequence ID" value="MBW0471182.1"/>
    <property type="molecule type" value="Genomic_DNA"/>
</dbReference>
<protein>
    <submittedName>
        <fullName evidence="2">Uncharacterized protein</fullName>
    </submittedName>
</protein>
<accession>A0A9Q3BUN3</accession>
<proteinExistence type="predicted"/>
<comment type="caution">
    <text evidence="2">The sequence shown here is derived from an EMBL/GenBank/DDBJ whole genome shotgun (WGS) entry which is preliminary data.</text>
</comment>
<dbReference type="AlphaFoldDB" id="A0A9Q3BUN3"/>
<keyword evidence="3" id="KW-1185">Reference proteome</keyword>
<evidence type="ECO:0000313" key="3">
    <source>
        <dbReference type="Proteomes" id="UP000765509"/>
    </source>
</evidence>
<reference evidence="2" key="1">
    <citation type="submission" date="2021-03" db="EMBL/GenBank/DDBJ databases">
        <title>Draft genome sequence of rust myrtle Austropuccinia psidii MF-1, a brazilian biotype.</title>
        <authorList>
            <person name="Quecine M.C."/>
            <person name="Pachon D.M.R."/>
            <person name="Bonatelli M.L."/>
            <person name="Correr F.H."/>
            <person name="Franceschini L.M."/>
            <person name="Leite T.F."/>
            <person name="Margarido G.R.A."/>
            <person name="Almeida C.A."/>
            <person name="Ferrarezi J.A."/>
            <person name="Labate C.A."/>
        </authorList>
    </citation>
    <scope>NUCLEOTIDE SEQUENCE</scope>
    <source>
        <strain evidence="2">MF-1</strain>
    </source>
</reference>
<organism evidence="2 3">
    <name type="scientific">Austropuccinia psidii MF-1</name>
    <dbReference type="NCBI Taxonomy" id="1389203"/>
    <lineage>
        <taxon>Eukaryota</taxon>
        <taxon>Fungi</taxon>
        <taxon>Dikarya</taxon>
        <taxon>Basidiomycota</taxon>
        <taxon>Pucciniomycotina</taxon>
        <taxon>Pucciniomycetes</taxon>
        <taxon>Pucciniales</taxon>
        <taxon>Sphaerophragmiaceae</taxon>
        <taxon>Austropuccinia</taxon>
    </lineage>
</organism>
<feature type="region of interest" description="Disordered" evidence="1">
    <location>
        <begin position="51"/>
        <end position="116"/>
    </location>
</feature>
<dbReference type="Proteomes" id="UP000765509">
    <property type="component" value="Unassembled WGS sequence"/>
</dbReference>
<evidence type="ECO:0000313" key="2">
    <source>
        <dbReference type="EMBL" id="MBW0471182.1"/>
    </source>
</evidence>
<feature type="compositionally biased region" description="Basic and acidic residues" evidence="1">
    <location>
        <begin position="56"/>
        <end position="67"/>
    </location>
</feature>
<gene>
    <name evidence="2" type="ORF">O181_010897</name>
</gene>
<evidence type="ECO:0000256" key="1">
    <source>
        <dbReference type="SAM" id="MobiDB-lite"/>
    </source>
</evidence>
<feature type="compositionally biased region" description="Polar residues" evidence="1">
    <location>
        <begin position="74"/>
        <end position="92"/>
    </location>
</feature>
<sequence length="116" mass="13340">MPPRIKVFIPKKFSKIKRNHQDSIKSDSQCSGEELSMEEEINNKIVCQVNSNTPEEEARQKEPEMKMSKALPSEPQSKVNMNKVNRGYNNMDLSEGRSEGTIRRNKKREAMSSNII</sequence>